<sequence length="188" mass="22194">MPKMISEREDFALENPEDNRLSTTQFLAKKPQMLQVGQWPLLRVGNVIRFIEHGETLYHVKLELKHKEFWHSPMQIVQVEVWRQVGAGDKVHGLPKAVFFGYLLQEYGAIVSDYLHTDSGKRFWLDRCAEAINYGYHVYFGDYANRQLDEVHNRSELLALYDTCWGGERKHEYRRMAVLSRQNFMVET</sequence>
<dbReference type="AlphaFoldDB" id="A0A2T5IWC7"/>
<evidence type="ECO:0000313" key="1">
    <source>
        <dbReference type="EMBL" id="PTQ88214.1"/>
    </source>
</evidence>
<dbReference type="Proteomes" id="UP000244223">
    <property type="component" value="Unassembled WGS sequence"/>
</dbReference>
<protein>
    <submittedName>
        <fullName evidence="1">Uncharacterized protein</fullName>
    </submittedName>
</protein>
<dbReference type="OrthoDB" id="6456577at2"/>
<reference evidence="1 2" key="1">
    <citation type="submission" date="2018-04" db="EMBL/GenBank/DDBJ databases">
        <title>Genomic Encyclopedia of Archaeal and Bacterial Type Strains, Phase II (KMG-II): from individual species to whole genera.</title>
        <authorList>
            <person name="Goeker M."/>
        </authorList>
    </citation>
    <scope>NUCLEOTIDE SEQUENCE [LARGE SCALE GENOMIC DNA]</scope>
    <source>
        <strain evidence="1 2">DSM 5822</strain>
    </source>
</reference>
<dbReference type="RefSeq" id="WP_107866516.1">
    <property type="nucleotide sequence ID" value="NZ_QAON01000014.1"/>
</dbReference>
<proteinExistence type="predicted"/>
<organism evidence="1 2">
    <name type="scientific">Agitococcus lubricus</name>
    <dbReference type="NCBI Taxonomy" id="1077255"/>
    <lineage>
        <taxon>Bacteria</taxon>
        <taxon>Pseudomonadati</taxon>
        <taxon>Pseudomonadota</taxon>
        <taxon>Gammaproteobacteria</taxon>
        <taxon>Moraxellales</taxon>
        <taxon>Moraxellaceae</taxon>
        <taxon>Agitococcus</taxon>
    </lineage>
</organism>
<dbReference type="EMBL" id="QAON01000014">
    <property type="protein sequence ID" value="PTQ88214.1"/>
    <property type="molecule type" value="Genomic_DNA"/>
</dbReference>
<keyword evidence="2" id="KW-1185">Reference proteome</keyword>
<comment type="caution">
    <text evidence="1">The sequence shown here is derived from an EMBL/GenBank/DDBJ whole genome shotgun (WGS) entry which is preliminary data.</text>
</comment>
<evidence type="ECO:0000313" key="2">
    <source>
        <dbReference type="Proteomes" id="UP000244223"/>
    </source>
</evidence>
<gene>
    <name evidence="1" type="ORF">C8N29_11474</name>
</gene>
<accession>A0A2T5IWC7</accession>
<name>A0A2T5IWC7_9GAMM</name>